<keyword evidence="1" id="KW-0378">Hydrolase</keyword>
<evidence type="ECO:0000259" key="2">
    <source>
        <dbReference type="PROSITE" id="PS51462"/>
    </source>
</evidence>
<dbReference type="InterPro" id="IPR020084">
    <property type="entry name" value="NUDIX_hydrolase_CS"/>
</dbReference>
<name>A0ABW7QJA8_9ACTN</name>
<evidence type="ECO:0000313" key="3">
    <source>
        <dbReference type="EMBL" id="MFH8544329.1"/>
    </source>
</evidence>
<sequence length="153" mass="16571">MTPVPRIRVAAYVIRHRAVPEILVFDHVGMPDAGTQIPAGGVGPDEDLEDAVLREVAEETGLLTATVIRPITVEDKPHPETGQPRRTTFFLLRAPADTADTWVHQVRGDGADAGLIFACRFVPLPLDRPLADDQDAWLGDVDVRFTTATGGGR</sequence>
<dbReference type="EMBL" id="JBIRGQ010000001">
    <property type="protein sequence ID" value="MFH8544329.1"/>
    <property type="molecule type" value="Genomic_DNA"/>
</dbReference>
<dbReference type="SUPFAM" id="SSF55811">
    <property type="entry name" value="Nudix"/>
    <property type="match status" value="1"/>
</dbReference>
<organism evidence="3 4">
    <name type="scientific">Streptomyces longisporoflavus</name>
    <dbReference type="NCBI Taxonomy" id="28044"/>
    <lineage>
        <taxon>Bacteria</taxon>
        <taxon>Bacillati</taxon>
        <taxon>Actinomycetota</taxon>
        <taxon>Actinomycetes</taxon>
        <taxon>Kitasatosporales</taxon>
        <taxon>Streptomycetaceae</taxon>
        <taxon>Streptomyces</taxon>
    </lineage>
</organism>
<accession>A0ABW7QJA8</accession>
<dbReference type="Pfam" id="PF00293">
    <property type="entry name" value="NUDIX"/>
    <property type="match status" value="1"/>
</dbReference>
<dbReference type="Gene3D" id="3.90.79.10">
    <property type="entry name" value="Nucleoside Triphosphate Pyrophosphohydrolase"/>
    <property type="match status" value="1"/>
</dbReference>
<keyword evidence="4" id="KW-1185">Reference proteome</keyword>
<reference evidence="3 4" key="1">
    <citation type="submission" date="2024-10" db="EMBL/GenBank/DDBJ databases">
        <title>The Natural Products Discovery Center: Release of the First 8490 Sequenced Strains for Exploring Actinobacteria Biosynthetic Diversity.</title>
        <authorList>
            <person name="Kalkreuter E."/>
            <person name="Kautsar S.A."/>
            <person name="Yang D."/>
            <person name="Bader C.D."/>
            <person name="Teijaro C.N."/>
            <person name="Fluegel L."/>
            <person name="Davis C.M."/>
            <person name="Simpson J.R."/>
            <person name="Lauterbach L."/>
            <person name="Steele A.D."/>
            <person name="Gui C."/>
            <person name="Meng S."/>
            <person name="Li G."/>
            <person name="Viehrig K."/>
            <person name="Ye F."/>
            <person name="Su P."/>
            <person name="Kiefer A.F."/>
            <person name="Nichols A."/>
            <person name="Cepeda A.J."/>
            <person name="Yan W."/>
            <person name="Fan B."/>
            <person name="Jiang Y."/>
            <person name="Adhikari A."/>
            <person name="Zheng C.-J."/>
            <person name="Schuster L."/>
            <person name="Cowan T.M."/>
            <person name="Smanski M.J."/>
            <person name="Chevrette M.G."/>
            <person name="De Carvalho L.P.S."/>
            <person name="Shen B."/>
        </authorList>
    </citation>
    <scope>NUCLEOTIDE SEQUENCE [LARGE SCALE GENOMIC DNA]</scope>
    <source>
        <strain evidence="3 4">NPDC017990</strain>
    </source>
</reference>
<dbReference type="Proteomes" id="UP001610818">
    <property type="component" value="Unassembled WGS sequence"/>
</dbReference>
<gene>
    <name evidence="3" type="ORF">ACH4F9_04865</name>
</gene>
<dbReference type="InterPro" id="IPR015797">
    <property type="entry name" value="NUDIX_hydrolase-like_dom_sf"/>
</dbReference>
<evidence type="ECO:0000313" key="4">
    <source>
        <dbReference type="Proteomes" id="UP001610818"/>
    </source>
</evidence>
<feature type="domain" description="Nudix hydrolase" evidence="2">
    <location>
        <begin position="5"/>
        <end position="144"/>
    </location>
</feature>
<evidence type="ECO:0000256" key="1">
    <source>
        <dbReference type="ARBA" id="ARBA00022801"/>
    </source>
</evidence>
<dbReference type="RefSeq" id="WP_397707922.1">
    <property type="nucleotide sequence ID" value="NZ_JBIRGN010000001.1"/>
</dbReference>
<dbReference type="CDD" id="cd04663">
    <property type="entry name" value="NUDIX_Hydrolase"/>
    <property type="match status" value="1"/>
</dbReference>
<proteinExistence type="predicted"/>
<dbReference type="PROSITE" id="PS51462">
    <property type="entry name" value="NUDIX"/>
    <property type="match status" value="1"/>
</dbReference>
<dbReference type="PROSITE" id="PS00893">
    <property type="entry name" value="NUDIX_BOX"/>
    <property type="match status" value="1"/>
</dbReference>
<dbReference type="InterPro" id="IPR000086">
    <property type="entry name" value="NUDIX_hydrolase_dom"/>
</dbReference>
<protein>
    <submittedName>
        <fullName evidence="3">NUDIX domain-containing protein</fullName>
    </submittedName>
</protein>
<comment type="caution">
    <text evidence="3">The sequence shown here is derived from an EMBL/GenBank/DDBJ whole genome shotgun (WGS) entry which is preliminary data.</text>
</comment>